<dbReference type="CDD" id="cd19534">
    <property type="entry name" value="E_NRPS"/>
    <property type="match status" value="1"/>
</dbReference>
<dbReference type="GO" id="GO:0044550">
    <property type="term" value="P:secondary metabolite biosynthetic process"/>
    <property type="evidence" value="ECO:0007669"/>
    <property type="project" value="TreeGrafter"/>
</dbReference>
<evidence type="ECO:0000259" key="6">
    <source>
        <dbReference type="PROSITE" id="PS50075"/>
    </source>
</evidence>
<dbReference type="Gene3D" id="1.10.1200.10">
    <property type="entry name" value="ACP-like"/>
    <property type="match status" value="4"/>
</dbReference>
<dbReference type="NCBIfam" id="NF003417">
    <property type="entry name" value="PRK04813.1"/>
    <property type="match status" value="5"/>
</dbReference>
<accession>A0A6S6W156</accession>
<evidence type="ECO:0000256" key="4">
    <source>
        <dbReference type="ARBA" id="ARBA00022598"/>
    </source>
</evidence>
<dbReference type="GO" id="GO:0043041">
    <property type="term" value="P:amino acid activation for nonribosomal peptide biosynthetic process"/>
    <property type="evidence" value="ECO:0007669"/>
    <property type="project" value="TreeGrafter"/>
</dbReference>
<feature type="domain" description="Carrier" evidence="6">
    <location>
        <begin position="3500"/>
        <end position="3576"/>
    </location>
</feature>
<gene>
    <name evidence="7" type="ORF">PTTW11_05207</name>
</gene>
<keyword evidence="4" id="KW-0436">Ligase</keyword>
<sequence length="4679" mass="514128">MLSSCWEDNIEVMTRTSLPTSRKAVICKLPAFPGRNEHSKAVESEELRLSAPSTPSLSAATLEAAWSATLCLYTNLSQICFQSKAGNAKIASRSCDILETTELRSISTNLCSHDNGSDSVEQNQSNTAIIYTNGENLISAEQNPIHESGGPNKFLWQDIDVALLVEPSAYTLIFRHNFMSNLEARNFGATLSSTLDALLETKSTKLFKDLNISQQDLQNIIAWNKIDFIPKKSLVHAEFSKVADSQPDAEAIDAWDGRMTYRELDNASTDISKELRRRGVGVGSWVLICFHKSRWSIASMLAVLKAGAAFVPVDPRFPESRIRQIIDVTNATHAVVAESDLAVLLKRSSPELQVVQATRLSVQGPSTDKQVEDLLSQPHDPAVCLFTSGSTGIPKGIIASHAAVCTGAWEFGRIGNANPADRMLQFASYTFDMSYADIVTALLHGSTLCIPSEDDRMGNLQEFIQRSRPTWANLTPTVARLLDPAVCSRTIRKLLLAGELVKESDIAGWIDGGAEVYNVYGPAENVLILNFGRIFKGAAYNTTRPRNTRVWIAAMDKRRLMPVGAIGELISEGPQVADGYLNDPTRTAASFLLDVDFFPNPTPEQSSPRRFYRTGDLARQFADGSYEVIGRADSQVKVGGQRIELSDIEAHIKSCRAAVVLPKKGPLVNRLTAILQTQRTPDADDSYFTPLNSAFVEEIRKKLIESLPPYMIPSHWLGIDKFPYSTSSKLDRKLLLDEVEILSQEQSMHLTQIDGDSQAHQTVSLNERQKLLQEICSQVFNLPKDRVIMNHSFTKLGGDSITAMQISSATRRAGLGFLSVKHILTSKSLLDVADQISEQTSSQLEIPVIEEQQLFRLSPMQQFFVETAHSSSAWHHYNQNVLLRLTVAVQPKLVEQALADIIQRHPMLRARFRASSDGKWMQYIATATDSDFQLELISDDLSRDEQKRRMLQARQSLNLFEGPIVRAQLFEKPAEKDSLLFIVSHHIVIDLVSWRIIVEELEASIAALTEADSQAIAPVLPDRSQSIPFSAWVELQRRHSRRLIPAQTIPYGLSVPDTDFSFWGILPSQNVYSDVQEIRIALDPTLTSQLLYDCHRALRTEPIDILLASIFISFSKVFPEYALPPIFNESHGREPWNDWIDISQTVGWFTVVSPVLLENVNTDDTVDVVRRVKDWRRAMPAKGFQYFSSKYLTEEGRSAYKNHLPAEILFNYEGRYQSLEKEDAILKPESWTAGEELADMGPNLQRFCLFELSAAVLSDGKLHLTSAWNSKTRHQNRISSWLESVLPSVLQDVVGSLLNEREQLTLDNIGKRSTMDYFEIDSLAQTILAIPEVENLGDVEAILDGSPMQDSLALSQLKTTNLGAYEIDFTWEVTTAHTEGAGQSIDPDQLLAAWHETVAAHPTLRTIFLESASATGSEMIYQIVLKEHMPCSVLLKAEDSQDALQQLNSYTSYRDQGLFPDRKPPHRLLICSNSDRRTFVRLQVNHILFDGMSQKPLLQSLARAYGQDVLVSDRTRNTFGDFIRYIRDPERRNSSLLYWKNHLNGVKPCLFPHLLDARMDKESPKSQKPQRYHAPVPLEVKLSELQRVAGNLQVTIPTLVHLAWALVLQLYTGENHAVFGYIASGRDAPIDGIEDAIGPFIAMLVCFVDFGQDVNSSLVELMNSMQECSADAIAHQGASLAEIQSAIGLPGNSLLFNSGISFLPKLSRQSQIDRGQDLIFETITEKDPTEFDLSLFVEVDDIDGKIEMHFDFLGSAFGSEHIKRVAGSLSHMLSELVRDPHQSLRDILKPGKHDMTSLLQWNSPLITPLEKCAHEIFAERVRAFPDREAIYSWDGIMTYKQLDDASTCIGRHLLQYGIGPETLVPVCFEKSLWTVVAILGILKAGGAFVLLDPAHPEARLWNLINELEASVVVCSPLTAESRGFRLRAATETKTISIVEISQGLVDQLLSSRQHELDNAPICDSVKPENLMYAVFTSGTTGKPKGTLITHRALATGLREHAVATGMTLLGPDTRSLQFASYSFDASIGDIFTTIEVGGCLCIPREEDRSPVEVTAFVARSRATWAGITPSFAALLDPLSVSTLKALCLAGEPLSVQQVNAWASRLQLINMYGPTECTIACVSHSAVTREIGASNIGRGYRCATWVVDENNHDILRPVGVIGELLIEGPILARGYLKRPETTAAVFIDSPEWLKGVRPDSKLYKTGDLVRYNSDGTLNFIGRKDTQIKINGQRVEVGEIETVLSTSLDRDDGPIIVDLLKRASLGDSDMLVCFVCVRPDSESSKESFASEELIPTDADSIEKLRSVVAKILRQPSTTSSLPRYMLPQAYIPINKIPLSTSGKTDRRALQVATSALARDQLVGYTAALTISTNGDDLETDEELLLGKLWEKVLNVQVTSKRSNFYNLGADSVIAMRLRAECRRVGIDLSIAEIFANPDLIDMASLLTSTSTTISSTASSTLVSSSASTISEGSCSEPFSLVRHLDIKFDDESLQEISAECSLSIEDIEDIYPCSPMQEALMAISSSDPKQQAYCLHAAFTLPLEMDVSRFLLAWEQTSVRFAMMRSRIILKPHGSFIVVARSAPAAYSVTGKSCAEQMASQRTQAFSYGSPLLRLGVVLGEQGGPSSFIISVHHAAYDGWSMKLIWDTVIGFFRGDPGPTHPSPSFQSFIRGLNLKSTLPSEDYWKNQLIGQDENGFKWPPVASSHKPSASSSKTFRFNYIAQASRNLSLTTADLVNAVWAMTLARYSDSTLVSYGVTLSGRDIALPHIEDIVGPTIATVPRQVEVRHDMSLADYLRTLQQVINSALPHQHLGLQKIQSLSPAAREACDFNTLLVITPGSLTDNSLLNELGIVPLPIDSADFHPYPLVLECSIEDGSLNIEAAFDPHFIDESTLTLAMQQFDHILQNVSQCTSDSSLSDIGSLMDTAPSHIDAILDFNSSQPKGFVPRLVHEIVEQTAHEQPSDMAVMSHDGTLTYQQLDQFANILAQDILERKPPNSESRFVGLYIDKSAAALVSMLAILKAGCAFVPLDPTQPASRLEALVDTARVEIILTSPGHANRLSDLFKDHCVLPVELSALSQSSPRPSASSQCHTQASPTAHLAYLLYTSGTTGRPKGVEIDHAAWSSAIAFQKDYFKLSRTTRMLQFSNFTFDVSLFEIFTTLAAGGCVCVPSEQARMDDLIASILEMKVNVLSLTPTVARILDGGKLADVELVVFAGEALAQSDIDAWVQPGRRIVNAYGPTEACIYATARDVVQGGHQKSSRNIGKGLGLGVWVMRPESNTLAPIGAVGELCLSGQQLARGYLSTEEATLRSFSTQTFGTMPGSMRTARVYRTGDLVRYESDGSLEFLGRRDGQVKIRGQRIDVGEVQHHIQKSMAADTLFRHCTVQLCYPSSGDSQQGSAKTDPVLVAFLVMELDFVDVLSGVRFSHLRTSSADYPNTIATKLQHSLRAVLPSFMVPSIFIALNRLPNTASGKLDRGFIATCLGSLNLESLNSDNTEILRPLNAKEDMLGDWWVRLLGVHKSLMTVNSDFFSLGGNSLSAIKLVSLARSLGYKTTFSAIFSNPLLSDMANHIEPTSEDAVTSELPLSAPASAQFDLISESEAQSAIHYTLPKYGIDFEDVEDIYPATPFQESCIASTARTPYAYLLIAHMDIPTSDLTMLKRSWKSAFQRFELLRTRMIPGHNGSALQVVTKKSALTWEEVPDIETFAKYVYDNHDYGQPLARVGFVKAASSLHDAEDTSGTVTVLFSASHGIYDGWSLYMIWSRLFSSPSTENDDDSGDRATPFKEFIRYQAALDPADAIPFWQKKLEGVSGAEFPEKPADIAANYMPMASWSIKQKLPLPTPDDIRQSGATVATIAQAAWALTVSHFSGSSDVIFKTVLSGRATAAAAGVPGIEEMAGPTAVLIPCRTRIDHSLSVSSFLAQCQNDQLEAIPHAHIGWERISRIDEDCNKACKLHSLFNFQAVAFDDLDAQAADVYCPRVYDNPKGFSPDALGVDLVTLVGGKEILVTFHYDPVILHSSQVESIMATFITLFEQMFHKPSSTPVGDLSALSQPHMETRQPQQVGFNGGSDTNAASSGSYIQHLVRQHVDRNPFHPAVESWHDSMTYMQLEDYSNSLAERLVRQGVRSNQAIGLVLDKSPWVIVAILGVLKAGGYLVPFDPSTDSSSLPDLLHHAKTSTVLVSPAYASIFSDVSGCRCIVVAADSLPIPTTAFLKPAYRSPLPPTASDYAFAFPPFSADAGSAPIFVTQGELCVALFQVGEQMAMDTETRSLLYNESWSTTMLVDILAPLAYGGTICCPPLGSSISNVGESIKSFGVNAVTIPVAVSRILEPNNMPALRQVCLYGDIPTRHDVARWSQRARLFLAWGVGDMGTIAFLGSPSQSQHGEFVGAATGTCASVVNPNNFSESVPPGAIGILKLHHFNLSSAHAGQIKTEGLQRFRVNADRTLTLIEPAAERKLQVNGHRIKIRDIEEAIRQHLPSSSDVVVDLYAPQILGDDVRLGAVVTASSTAPWTSEQGAAANLGGQIATALQPKLHASLSPTSIPSFFTALPAFPLTLAGQLDRSRLQELVRNAPADSLAICPEIHGYDAPLSPSERLLASLWIKTLNLDQSTELSRHDHFFDDWSGNELRALRLSAELKRHNRLLHVPTMFDHPTLGAMAAAMQPDGSSSQLPRSED</sequence>
<dbReference type="Pfam" id="PF00501">
    <property type="entry name" value="AMP-binding"/>
    <property type="match status" value="4"/>
</dbReference>
<dbReference type="Pfam" id="PF00550">
    <property type="entry name" value="PP-binding"/>
    <property type="match status" value="2"/>
</dbReference>
<dbReference type="FunFam" id="3.30.300.30:FF:000015">
    <property type="entry name" value="Nonribosomal peptide synthase SidD"/>
    <property type="match status" value="3"/>
</dbReference>
<feature type="domain" description="Carrier" evidence="6">
    <location>
        <begin position="763"/>
        <end position="840"/>
    </location>
</feature>
<dbReference type="SUPFAM" id="SSF47336">
    <property type="entry name" value="ACP-like"/>
    <property type="match status" value="4"/>
</dbReference>
<dbReference type="InterPro" id="IPR020845">
    <property type="entry name" value="AMP-binding_CS"/>
</dbReference>
<dbReference type="PANTHER" id="PTHR45527:SF16">
    <property type="entry name" value="NONRIBOSOMAL PEPTIDE SYNTHASE ATNA-RELATED"/>
    <property type="match status" value="1"/>
</dbReference>
<evidence type="ECO:0000256" key="2">
    <source>
        <dbReference type="ARBA" id="ARBA00022450"/>
    </source>
</evidence>
<dbReference type="GO" id="GO:0016874">
    <property type="term" value="F:ligase activity"/>
    <property type="evidence" value="ECO:0007669"/>
    <property type="project" value="UniProtKB-KW"/>
</dbReference>
<dbReference type="InterPro" id="IPR000873">
    <property type="entry name" value="AMP-dep_synth/lig_dom"/>
</dbReference>
<comment type="pathway">
    <text evidence="1">Mycotoxin biosynthesis.</text>
</comment>
<organism evidence="7 8">
    <name type="scientific">Pyrenophora teres f. teres</name>
    <dbReference type="NCBI Taxonomy" id="97479"/>
    <lineage>
        <taxon>Eukaryota</taxon>
        <taxon>Fungi</taxon>
        <taxon>Dikarya</taxon>
        <taxon>Ascomycota</taxon>
        <taxon>Pezizomycotina</taxon>
        <taxon>Dothideomycetes</taxon>
        <taxon>Pleosporomycetidae</taxon>
        <taxon>Pleosporales</taxon>
        <taxon>Pleosporineae</taxon>
        <taxon>Pleosporaceae</taxon>
        <taxon>Pyrenophora</taxon>
    </lineage>
</organism>
<dbReference type="Pfam" id="PF00668">
    <property type="entry name" value="Condensation"/>
    <property type="match status" value="4"/>
</dbReference>
<protein>
    <submittedName>
        <fullName evidence="7">AMP-binding multi-domain protein</fullName>
    </submittedName>
</protein>
<dbReference type="FunFam" id="3.40.50.12780:FF:000014">
    <property type="entry name" value="Nonribosomal peptide synthetase 1"/>
    <property type="match status" value="1"/>
</dbReference>
<dbReference type="Gene3D" id="3.30.300.30">
    <property type="match status" value="4"/>
</dbReference>
<dbReference type="InterPro" id="IPR006162">
    <property type="entry name" value="Ppantetheine_attach_site"/>
</dbReference>
<dbReference type="PROSITE" id="PS00455">
    <property type="entry name" value="AMP_BINDING"/>
    <property type="match status" value="1"/>
</dbReference>
<feature type="domain" description="Carrier" evidence="6">
    <location>
        <begin position="4591"/>
        <end position="4669"/>
    </location>
</feature>
<dbReference type="Proteomes" id="UP000472372">
    <property type="component" value="Chromosome 4"/>
</dbReference>
<dbReference type="EMBL" id="HG992980">
    <property type="protein sequence ID" value="CAE7033421.1"/>
    <property type="molecule type" value="Genomic_DNA"/>
</dbReference>
<dbReference type="InterPro" id="IPR045851">
    <property type="entry name" value="AMP-bd_C_sf"/>
</dbReference>
<dbReference type="CDD" id="cd05918">
    <property type="entry name" value="A_NRPS_SidN3_like"/>
    <property type="match status" value="3"/>
</dbReference>
<evidence type="ECO:0000256" key="1">
    <source>
        <dbReference type="ARBA" id="ARBA00004685"/>
    </source>
</evidence>
<dbReference type="InterPro" id="IPR023213">
    <property type="entry name" value="CAT-like_dom_sf"/>
</dbReference>
<dbReference type="InterPro" id="IPR036736">
    <property type="entry name" value="ACP-like_sf"/>
</dbReference>
<dbReference type="InterPro" id="IPR009081">
    <property type="entry name" value="PP-bd_ACP"/>
</dbReference>
<dbReference type="SUPFAM" id="SSF56801">
    <property type="entry name" value="Acetyl-CoA synthetase-like"/>
    <property type="match status" value="4"/>
</dbReference>
<evidence type="ECO:0000256" key="5">
    <source>
        <dbReference type="ARBA" id="ARBA00029454"/>
    </source>
</evidence>
<dbReference type="Gene3D" id="3.30.559.10">
    <property type="entry name" value="Chloramphenicol acetyltransferase-like domain"/>
    <property type="match status" value="4"/>
</dbReference>
<dbReference type="CDD" id="cd19545">
    <property type="entry name" value="FUM14_C_NRPS-like"/>
    <property type="match status" value="2"/>
</dbReference>
<dbReference type="FunFam" id="3.30.559.30:FF:000002">
    <property type="entry name" value="Nonribosomal peptide synthase Pes1"/>
    <property type="match status" value="1"/>
</dbReference>
<dbReference type="GO" id="GO:0005737">
    <property type="term" value="C:cytoplasm"/>
    <property type="evidence" value="ECO:0007669"/>
    <property type="project" value="TreeGrafter"/>
</dbReference>
<keyword evidence="3" id="KW-0597">Phosphoprotein</keyword>
<dbReference type="InterPro" id="IPR020806">
    <property type="entry name" value="PKS_PP-bd"/>
</dbReference>
<evidence type="ECO:0000313" key="7">
    <source>
        <dbReference type="EMBL" id="CAE7033421.1"/>
    </source>
</evidence>
<dbReference type="Gene3D" id="3.40.50.12780">
    <property type="entry name" value="N-terminal domain of ligase-like"/>
    <property type="match status" value="4"/>
</dbReference>
<dbReference type="CDD" id="cd19542">
    <property type="entry name" value="CT_NRPS-like"/>
    <property type="match status" value="1"/>
</dbReference>
<dbReference type="SUPFAM" id="SSF52777">
    <property type="entry name" value="CoA-dependent acyltransferases"/>
    <property type="match status" value="8"/>
</dbReference>
<dbReference type="SMART" id="SM00823">
    <property type="entry name" value="PKS_PP"/>
    <property type="match status" value="1"/>
</dbReference>
<dbReference type="NCBIfam" id="TIGR01733">
    <property type="entry name" value="AA-adenyl-dom"/>
    <property type="match status" value="3"/>
</dbReference>
<reference evidence="7" key="1">
    <citation type="submission" date="2021-02" db="EMBL/GenBank/DDBJ databases">
        <authorList>
            <person name="Syme A R."/>
            <person name="Syme A R."/>
            <person name="Moolhuijzen P."/>
        </authorList>
    </citation>
    <scope>NUCLEOTIDE SEQUENCE</scope>
    <source>
        <strain evidence="7">W1-1</strain>
    </source>
</reference>
<dbReference type="InterPro" id="IPR001242">
    <property type="entry name" value="Condensation_dom"/>
</dbReference>
<keyword evidence="2" id="KW-0596">Phosphopantetheine</keyword>
<dbReference type="InterPro" id="IPR010071">
    <property type="entry name" value="AA_adenyl_dom"/>
</dbReference>
<evidence type="ECO:0000313" key="8">
    <source>
        <dbReference type="Proteomes" id="UP000472372"/>
    </source>
</evidence>
<dbReference type="Gene3D" id="3.30.559.30">
    <property type="entry name" value="Nonribosomal peptide synthetase, condensation domain"/>
    <property type="match status" value="4"/>
</dbReference>
<dbReference type="InterPro" id="IPR042099">
    <property type="entry name" value="ANL_N_sf"/>
</dbReference>
<dbReference type="GO" id="GO:0031177">
    <property type="term" value="F:phosphopantetheine binding"/>
    <property type="evidence" value="ECO:0007669"/>
    <property type="project" value="InterPro"/>
</dbReference>
<dbReference type="PANTHER" id="PTHR45527">
    <property type="entry name" value="NONRIBOSOMAL PEPTIDE SYNTHETASE"/>
    <property type="match status" value="1"/>
</dbReference>
<dbReference type="PROSITE" id="PS50075">
    <property type="entry name" value="CARRIER"/>
    <property type="match status" value="4"/>
</dbReference>
<evidence type="ECO:0000256" key="3">
    <source>
        <dbReference type="ARBA" id="ARBA00022553"/>
    </source>
</evidence>
<proteinExistence type="inferred from homology"/>
<dbReference type="PROSITE" id="PS00012">
    <property type="entry name" value="PHOSPHOPANTETHEINE"/>
    <property type="match status" value="1"/>
</dbReference>
<comment type="similarity">
    <text evidence="5">Belongs to the NRP synthetase family.</text>
</comment>
<name>A0A6S6W156_9PLEO</name>
<feature type="domain" description="Carrier" evidence="6">
    <location>
        <begin position="2374"/>
        <end position="2448"/>
    </location>
</feature>